<feature type="region of interest" description="Disordered" evidence="1">
    <location>
        <begin position="1"/>
        <end position="56"/>
    </location>
</feature>
<feature type="non-terminal residue" evidence="2">
    <location>
        <position position="159"/>
    </location>
</feature>
<feature type="non-terminal residue" evidence="2">
    <location>
        <position position="1"/>
    </location>
</feature>
<sequence>MSLPIAPPSPEGFRSRASSIEGAATPKSPMMDIAGGNLPESFRKVGNSPKGAEPGTWRQAIFKRVVAAQQEKEAEPAAARTPRELWRRGIKQAILLIRMEKENERLKARQEESAVKRIKLEYDEMKPSQREVMEVWEMLTNKELHVKCDKPMLLQAIRQ</sequence>
<dbReference type="Gene3D" id="1.10.10.2750">
    <property type="match status" value="1"/>
</dbReference>
<dbReference type="InterPro" id="IPR021785">
    <property type="entry name" value="DUF3350"/>
</dbReference>
<dbReference type="HOGENOM" id="CLU_1665087_0_0_1"/>
<reference evidence="2" key="1">
    <citation type="journal article" date="2013" name="Genome Biol.">
        <title>Draft genome of the mountain pine beetle, Dendroctonus ponderosae Hopkins, a major forest pest.</title>
        <authorList>
            <person name="Keeling C.I."/>
            <person name="Yuen M.M."/>
            <person name="Liao N.Y."/>
            <person name="Docking T.R."/>
            <person name="Chan S.K."/>
            <person name="Taylor G.A."/>
            <person name="Palmquist D.L."/>
            <person name="Jackman S.D."/>
            <person name="Nguyen A."/>
            <person name="Li M."/>
            <person name="Henderson H."/>
            <person name="Janes J.K."/>
            <person name="Zhao Y."/>
            <person name="Pandoh P."/>
            <person name="Moore R."/>
            <person name="Sperling F.A."/>
            <person name="Huber D.P."/>
            <person name="Birol I."/>
            <person name="Jones S.J."/>
            <person name="Bohlmann J."/>
        </authorList>
    </citation>
    <scope>NUCLEOTIDE SEQUENCE</scope>
</reference>
<accession>N6TRN7</accession>
<feature type="compositionally biased region" description="Pro residues" evidence="1">
    <location>
        <begin position="1"/>
        <end position="10"/>
    </location>
</feature>
<dbReference type="EMBL" id="KB736813">
    <property type="protein sequence ID" value="ENN83129.1"/>
    <property type="molecule type" value="Genomic_DNA"/>
</dbReference>
<gene>
    <name evidence="2" type="ORF">YQE_00510</name>
</gene>
<evidence type="ECO:0000256" key="1">
    <source>
        <dbReference type="SAM" id="MobiDB-lite"/>
    </source>
</evidence>
<dbReference type="OrthoDB" id="295078at2759"/>
<organism evidence="2">
    <name type="scientific">Dendroctonus ponderosae</name>
    <name type="common">Mountain pine beetle</name>
    <dbReference type="NCBI Taxonomy" id="77166"/>
    <lineage>
        <taxon>Eukaryota</taxon>
        <taxon>Metazoa</taxon>
        <taxon>Ecdysozoa</taxon>
        <taxon>Arthropoda</taxon>
        <taxon>Hexapoda</taxon>
        <taxon>Insecta</taxon>
        <taxon>Pterygota</taxon>
        <taxon>Neoptera</taxon>
        <taxon>Endopterygota</taxon>
        <taxon>Coleoptera</taxon>
        <taxon>Polyphaga</taxon>
        <taxon>Cucujiformia</taxon>
        <taxon>Curculionidae</taxon>
        <taxon>Scolytinae</taxon>
        <taxon>Dendroctonus</taxon>
    </lineage>
</organism>
<proteinExistence type="predicted"/>
<dbReference type="AlphaFoldDB" id="N6TRN7"/>
<protein>
    <submittedName>
        <fullName evidence="2">Uncharacterized protein</fullName>
    </submittedName>
</protein>
<name>N6TRN7_DENPD</name>
<evidence type="ECO:0000313" key="2">
    <source>
        <dbReference type="EMBL" id="ENN83129.1"/>
    </source>
</evidence>
<dbReference type="Pfam" id="PF11830">
    <property type="entry name" value="DUF3350"/>
    <property type="match status" value="1"/>
</dbReference>